<sequence>MVQTSSPPLTLRASLTSLLTARIHSPSFLFVLVRSFVSNSLSFSSWLYLSLLSSPLISFVLHLLLLLLRLPSLPCFIVHPFNNFLPPLSPNPFHIPLQTNKCNDASRFAFHALLALYLPLPLPNTAPFSFFFSFSLFFSATLGCLRGRWISGRCYLLFREYASHEQAASRCEETGGSLAAPSDATTRRAIARYARSAVSGNWFVWIGVTDHTAEGVYIYSDGSRVISAPWYRAYPVVQPNGGHAENCVVFTVGDGAWWDSPCNGRHLFLCQYAL</sequence>
<keyword evidence="6" id="KW-0812">Transmembrane</keyword>
<proteinExistence type="predicted"/>
<keyword evidence="2" id="KW-0964">Secreted</keyword>
<dbReference type="PROSITE" id="PS00615">
    <property type="entry name" value="C_TYPE_LECTIN_1"/>
    <property type="match status" value="1"/>
</dbReference>
<evidence type="ECO:0000313" key="8">
    <source>
        <dbReference type="Ensembl" id="ENSEBUP00000008832.1"/>
    </source>
</evidence>
<dbReference type="GO" id="GO:0001503">
    <property type="term" value="P:ossification"/>
    <property type="evidence" value="ECO:0007669"/>
    <property type="project" value="TreeGrafter"/>
</dbReference>
<dbReference type="OMA" id="RIDSSCY"/>
<evidence type="ECO:0000313" key="9">
    <source>
        <dbReference type="Proteomes" id="UP000694388"/>
    </source>
</evidence>
<dbReference type="PANTHER" id="PTHR22799:SF1">
    <property type="entry name" value="C-TYPE LECTIN DOMAIN FAMILY 11 MEMBER A"/>
    <property type="match status" value="1"/>
</dbReference>
<dbReference type="PROSITE" id="PS50041">
    <property type="entry name" value="C_TYPE_LECTIN_2"/>
    <property type="match status" value="1"/>
</dbReference>
<evidence type="ECO:0000256" key="3">
    <source>
        <dbReference type="ARBA" id="ARBA00022729"/>
    </source>
</evidence>
<reference evidence="8" key="1">
    <citation type="submission" date="2025-08" db="UniProtKB">
        <authorList>
            <consortium name="Ensembl"/>
        </authorList>
    </citation>
    <scope>IDENTIFICATION</scope>
</reference>
<evidence type="ECO:0000256" key="5">
    <source>
        <dbReference type="ARBA" id="ARBA00023157"/>
    </source>
</evidence>
<dbReference type="Gene3D" id="3.10.100.10">
    <property type="entry name" value="Mannose-Binding Protein A, subunit A"/>
    <property type="match status" value="1"/>
</dbReference>
<evidence type="ECO:0000256" key="4">
    <source>
        <dbReference type="ARBA" id="ARBA00022734"/>
    </source>
</evidence>
<dbReference type="GO" id="GO:0008083">
    <property type="term" value="F:growth factor activity"/>
    <property type="evidence" value="ECO:0007669"/>
    <property type="project" value="TreeGrafter"/>
</dbReference>
<keyword evidence="4" id="KW-0430">Lectin</keyword>
<evidence type="ECO:0000256" key="6">
    <source>
        <dbReference type="SAM" id="Phobius"/>
    </source>
</evidence>
<dbReference type="SMART" id="SM00034">
    <property type="entry name" value="CLECT"/>
    <property type="match status" value="1"/>
</dbReference>
<accession>A0A8C4Q270</accession>
<protein>
    <recommendedName>
        <fullName evidence="7">C-type lectin domain-containing protein</fullName>
    </recommendedName>
</protein>
<dbReference type="PANTHER" id="PTHR22799">
    <property type="entry name" value="TETRANECTIN-RELATED"/>
    <property type="match status" value="1"/>
</dbReference>
<dbReference type="InterPro" id="IPR016186">
    <property type="entry name" value="C-type_lectin-like/link_sf"/>
</dbReference>
<keyword evidence="6" id="KW-0472">Membrane</keyword>
<dbReference type="Proteomes" id="UP000694388">
    <property type="component" value="Unplaced"/>
</dbReference>
<dbReference type="InterPro" id="IPR016187">
    <property type="entry name" value="CTDL_fold"/>
</dbReference>
<keyword evidence="6" id="KW-1133">Transmembrane helix</keyword>
<keyword evidence="9" id="KW-1185">Reference proteome</keyword>
<dbReference type="InterPro" id="IPR018378">
    <property type="entry name" value="C-type_lectin_CS"/>
</dbReference>
<dbReference type="GeneTree" id="ENSGT00950000183186"/>
<evidence type="ECO:0000256" key="2">
    <source>
        <dbReference type="ARBA" id="ARBA00022525"/>
    </source>
</evidence>
<dbReference type="Pfam" id="PF00059">
    <property type="entry name" value="Lectin_C"/>
    <property type="match status" value="1"/>
</dbReference>
<dbReference type="Ensembl" id="ENSEBUT00000009344.1">
    <property type="protein sequence ID" value="ENSEBUP00000008832.1"/>
    <property type="gene ID" value="ENSEBUG00000005712.1"/>
</dbReference>
<dbReference type="GO" id="GO:0005615">
    <property type="term" value="C:extracellular space"/>
    <property type="evidence" value="ECO:0007669"/>
    <property type="project" value="TreeGrafter"/>
</dbReference>
<dbReference type="SUPFAM" id="SSF56436">
    <property type="entry name" value="C-type lectin-like"/>
    <property type="match status" value="1"/>
</dbReference>
<evidence type="ECO:0000259" key="7">
    <source>
        <dbReference type="PROSITE" id="PS50041"/>
    </source>
</evidence>
<comment type="subcellular location">
    <subcellularLocation>
        <location evidence="1">Secreted</location>
    </subcellularLocation>
</comment>
<feature type="transmembrane region" description="Helical" evidence="6">
    <location>
        <begin position="45"/>
        <end position="68"/>
    </location>
</feature>
<dbReference type="GO" id="GO:0030246">
    <property type="term" value="F:carbohydrate binding"/>
    <property type="evidence" value="ECO:0007669"/>
    <property type="project" value="UniProtKB-KW"/>
</dbReference>
<reference evidence="8" key="2">
    <citation type="submission" date="2025-09" db="UniProtKB">
        <authorList>
            <consortium name="Ensembl"/>
        </authorList>
    </citation>
    <scope>IDENTIFICATION</scope>
</reference>
<keyword evidence="5" id="KW-1015">Disulfide bond</keyword>
<keyword evidence="3" id="KW-0732">Signal</keyword>
<feature type="domain" description="C-type lectin" evidence="7">
    <location>
        <begin position="150"/>
        <end position="271"/>
    </location>
</feature>
<dbReference type="InterPro" id="IPR051663">
    <property type="entry name" value="CLec_Tetranectin-domain"/>
</dbReference>
<evidence type="ECO:0000256" key="1">
    <source>
        <dbReference type="ARBA" id="ARBA00004613"/>
    </source>
</evidence>
<name>A0A8C4Q270_EPTBU</name>
<organism evidence="8 9">
    <name type="scientific">Eptatretus burgeri</name>
    <name type="common">Inshore hagfish</name>
    <dbReference type="NCBI Taxonomy" id="7764"/>
    <lineage>
        <taxon>Eukaryota</taxon>
        <taxon>Metazoa</taxon>
        <taxon>Chordata</taxon>
        <taxon>Craniata</taxon>
        <taxon>Vertebrata</taxon>
        <taxon>Cyclostomata</taxon>
        <taxon>Myxini</taxon>
        <taxon>Myxiniformes</taxon>
        <taxon>Myxinidae</taxon>
        <taxon>Eptatretinae</taxon>
        <taxon>Eptatretus</taxon>
    </lineage>
</organism>
<dbReference type="InterPro" id="IPR001304">
    <property type="entry name" value="C-type_lectin-like"/>
</dbReference>
<dbReference type="AlphaFoldDB" id="A0A8C4Q270"/>